<feature type="region of interest" description="Disordered" evidence="11">
    <location>
        <begin position="22"/>
        <end position="126"/>
    </location>
</feature>
<dbReference type="GO" id="GO:0098552">
    <property type="term" value="C:side of membrane"/>
    <property type="evidence" value="ECO:0007669"/>
    <property type="project" value="UniProtKB-KW"/>
</dbReference>
<reference evidence="14" key="1">
    <citation type="journal article" date="2010" name="Nat. Biotechnol.">
        <title>Draft genome sequence of the oilseed species Ricinus communis.</title>
        <authorList>
            <person name="Chan A.P."/>
            <person name="Crabtree J."/>
            <person name="Zhao Q."/>
            <person name="Lorenzi H."/>
            <person name="Orvis J."/>
            <person name="Puiu D."/>
            <person name="Melake-Berhan A."/>
            <person name="Jones K.M."/>
            <person name="Redman J."/>
            <person name="Chen G."/>
            <person name="Cahoon E.B."/>
            <person name="Gedil M."/>
            <person name="Stanke M."/>
            <person name="Haas B.J."/>
            <person name="Wortman J.R."/>
            <person name="Fraser-Liggett C.M."/>
            <person name="Ravel J."/>
            <person name="Rabinowicz P.D."/>
        </authorList>
    </citation>
    <scope>NUCLEOTIDE SEQUENCE [LARGE SCALE GENOMIC DNA]</scope>
    <source>
        <strain evidence="14">cv. Hale</strain>
    </source>
</reference>
<evidence type="ECO:0000256" key="10">
    <source>
        <dbReference type="ARBA" id="ARBA00025756"/>
    </source>
</evidence>
<dbReference type="PANTHER" id="PTHR36321:SF24">
    <property type="entry name" value="CLASSICAL ARABINOGALACTAN PROTEIN 10-RELATED"/>
    <property type="match status" value="1"/>
</dbReference>
<feature type="signal peptide" evidence="12">
    <location>
        <begin position="1"/>
        <end position="21"/>
    </location>
</feature>
<evidence type="ECO:0000256" key="11">
    <source>
        <dbReference type="SAM" id="MobiDB-lite"/>
    </source>
</evidence>
<organism evidence="13 14">
    <name type="scientific">Ricinus communis</name>
    <name type="common">Castor bean</name>
    <dbReference type="NCBI Taxonomy" id="3988"/>
    <lineage>
        <taxon>Eukaryota</taxon>
        <taxon>Viridiplantae</taxon>
        <taxon>Streptophyta</taxon>
        <taxon>Embryophyta</taxon>
        <taxon>Tracheophyta</taxon>
        <taxon>Spermatophyta</taxon>
        <taxon>Magnoliopsida</taxon>
        <taxon>eudicotyledons</taxon>
        <taxon>Gunneridae</taxon>
        <taxon>Pentapetalae</taxon>
        <taxon>rosids</taxon>
        <taxon>fabids</taxon>
        <taxon>Malpighiales</taxon>
        <taxon>Euphorbiaceae</taxon>
        <taxon>Acalyphoideae</taxon>
        <taxon>Acalypheae</taxon>
        <taxon>Ricinus</taxon>
    </lineage>
</organism>
<feature type="compositionally biased region" description="Low complexity" evidence="11">
    <location>
        <begin position="90"/>
        <end position="101"/>
    </location>
</feature>
<feature type="compositionally biased region" description="Low complexity" evidence="11">
    <location>
        <begin position="69"/>
        <end position="82"/>
    </location>
</feature>
<keyword evidence="14" id="KW-1185">Reference proteome</keyword>
<dbReference type="Proteomes" id="UP000008311">
    <property type="component" value="Unassembled WGS sequence"/>
</dbReference>
<dbReference type="InterPro" id="IPR044959">
    <property type="entry name" value="AGP"/>
</dbReference>
<protein>
    <submittedName>
        <fullName evidence="13">Protein binding protein, putative</fullName>
    </submittedName>
</protein>
<keyword evidence="3" id="KW-0336">GPI-anchor</keyword>
<dbReference type="STRING" id="3988.B9RJR0"/>
<name>B9RJR0_RICCO</name>
<evidence type="ECO:0000256" key="4">
    <source>
        <dbReference type="ARBA" id="ARBA00022729"/>
    </source>
</evidence>
<keyword evidence="4 12" id="KW-0732">Signal</keyword>
<dbReference type="KEGG" id="rcu:8281704"/>
<feature type="compositionally biased region" description="Pro residues" evidence="11">
    <location>
        <begin position="49"/>
        <end position="68"/>
    </location>
</feature>
<feature type="compositionally biased region" description="Low complexity" evidence="11">
    <location>
        <begin position="36"/>
        <end position="48"/>
    </location>
</feature>
<feature type="chain" id="PRO_5002890829" evidence="12">
    <location>
        <begin position="22"/>
        <end position="143"/>
    </location>
</feature>
<evidence type="ECO:0000313" key="14">
    <source>
        <dbReference type="Proteomes" id="UP000008311"/>
    </source>
</evidence>
<evidence type="ECO:0000256" key="6">
    <source>
        <dbReference type="ARBA" id="ARBA00023136"/>
    </source>
</evidence>
<evidence type="ECO:0000256" key="7">
    <source>
        <dbReference type="ARBA" id="ARBA00023180"/>
    </source>
</evidence>
<dbReference type="InParanoid" id="B9RJR0"/>
<dbReference type="EMBL" id="EQ973783">
    <property type="protein sequence ID" value="EEF48562.1"/>
    <property type="molecule type" value="Genomic_DNA"/>
</dbReference>
<evidence type="ECO:0000313" key="13">
    <source>
        <dbReference type="EMBL" id="EEF48562.1"/>
    </source>
</evidence>
<keyword evidence="5" id="KW-0654">Proteoglycan</keyword>
<evidence type="ECO:0000256" key="3">
    <source>
        <dbReference type="ARBA" id="ARBA00022622"/>
    </source>
</evidence>
<dbReference type="PANTHER" id="PTHR36321">
    <property type="entry name" value="CLASSICAL ARABINOGALACTAN PROTEIN 9"/>
    <property type="match status" value="1"/>
</dbReference>
<keyword evidence="8" id="KW-0449">Lipoprotein</keyword>
<evidence type="ECO:0000256" key="9">
    <source>
        <dbReference type="ARBA" id="ARBA00025294"/>
    </source>
</evidence>
<gene>
    <name evidence="13" type="ORF">RCOM_1037520</name>
</gene>
<evidence type="ECO:0000256" key="1">
    <source>
        <dbReference type="ARBA" id="ARBA00004609"/>
    </source>
</evidence>
<comment type="subcellular location">
    <subcellularLocation>
        <location evidence="1">Cell membrane</location>
        <topology evidence="1">Lipid-anchor</topology>
        <topology evidence="1">GPI-anchor</topology>
    </subcellularLocation>
</comment>
<comment type="similarity">
    <text evidence="10">Belongs to the classical AGP family.</text>
</comment>
<dbReference type="PRINTS" id="PR01217">
    <property type="entry name" value="PRICHEXTENSN"/>
</dbReference>
<accession>B9RJR0</accession>
<evidence type="ECO:0000256" key="5">
    <source>
        <dbReference type="ARBA" id="ARBA00022974"/>
    </source>
</evidence>
<evidence type="ECO:0000256" key="8">
    <source>
        <dbReference type="ARBA" id="ARBA00023288"/>
    </source>
</evidence>
<dbReference type="eggNOG" id="ENOG502S1Y6">
    <property type="taxonomic scope" value="Eukaryota"/>
</dbReference>
<evidence type="ECO:0000256" key="2">
    <source>
        <dbReference type="ARBA" id="ARBA00022475"/>
    </source>
</evidence>
<keyword evidence="2" id="KW-1003">Cell membrane</keyword>
<sequence>MAAKSTVTFMLLALFASAALGQAPGAAPTVSPPSKSPSAAPAPKTATPAPAPTQAPPVSAPSPAPPTAATPTPAGAPTMTPTSSPPAPVAPSSVPSVALPPGTTVGPPAETPAENSPNNGAGFNRNGAVLSVAGAAFVWSLLM</sequence>
<comment type="function">
    <text evidence="9">Proteoglycan that seems to be implicated in diverse developmental roles such as differentiation, cell-cell recognition, embryogenesis and programmed cell death.</text>
</comment>
<keyword evidence="7" id="KW-0325">Glycoprotein</keyword>
<dbReference type="GO" id="GO:0005886">
    <property type="term" value="C:plasma membrane"/>
    <property type="evidence" value="ECO:0007669"/>
    <property type="project" value="UniProtKB-SubCell"/>
</dbReference>
<proteinExistence type="inferred from homology"/>
<evidence type="ECO:0000256" key="12">
    <source>
        <dbReference type="SAM" id="SignalP"/>
    </source>
</evidence>
<dbReference type="AlphaFoldDB" id="B9RJR0"/>
<keyword evidence="6" id="KW-0472">Membrane</keyword>